<keyword evidence="1" id="KW-1185">Reference proteome</keyword>
<evidence type="ECO:0000313" key="2">
    <source>
        <dbReference type="WBParaSite" id="L893_g27671.t1"/>
    </source>
</evidence>
<organism evidence="1 2">
    <name type="scientific">Steinernema glaseri</name>
    <dbReference type="NCBI Taxonomy" id="37863"/>
    <lineage>
        <taxon>Eukaryota</taxon>
        <taxon>Metazoa</taxon>
        <taxon>Ecdysozoa</taxon>
        <taxon>Nematoda</taxon>
        <taxon>Chromadorea</taxon>
        <taxon>Rhabditida</taxon>
        <taxon>Tylenchina</taxon>
        <taxon>Panagrolaimomorpha</taxon>
        <taxon>Strongyloidoidea</taxon>
        <taxon>Steinernematidae</taxon>
        <taxon>Steinernema</taxon>
    </lineage>
</organism>
<protein>
    <submittedName>
        <fullName evidence="2">Secreted protein</fullName>
    </submittedName>
</protein>
<accession>A0A1I7ZL85</accession>
<dbReference type="WBParaSite" id="L893_g27671.t1">
    <property type="protein sequence ID" value="L893_g27671.t1"/>
    <property type="gene ID" value="L893_g27671"/>
</dbReference>
<sequence length="73" mass="7968">MLVIFSYSLWSRGCATGRSPGSLITSLCVDRDRSGGVATVRVTGQLWSFLTKHVSLSLSTSAFITCRFRTHNA</sequence>
<proteinExistence type="predicted"/>
<reference evidence="2" key="1">
    <citation type="submission" date="2016-11" db="UniProtKB">
        <authorList>
            <consortium name="WormBaseParasite"/>
        </authorList>
    </citation>
    <scope>IDENTIFICATION</scope>
</reference>
<evidence type="ECO:0000313" key="1">
    <source>
        <dbReference type="Proteomes" id="UP000095287"/>
    </source>
</evidence>
<dbReference type="AlphaFoldDB" id="A0A1I7ZL85"/>
<dbReference type="Proteomes" id="UP000095287">
    <property type="component" value="Unplaced"/>
</dbReference>
<name>A0A1I7ZL85_9BILA</name>